<dbReference type="PANTHER" id="PTHR21310:SF54">
    <property type="entry name" value="AMINOGLYCOSIDE PHOSPHOTRANSFERASE DOMAIN-CONTAINING PROTEIN"/>
    <property type="match status" value="1"/>
</dbReference>
<accession>A0A8H7EBH7</accession>
<keyword evidence="2" id="KW-1185">Reference proteome</keyword>
<gene>
    <name evidence="1" type="ORF">GT037_008228</name>
</gene>
<organism evidence="1 2">
    <name type="scientific">Alternaria burnsii</name>
    <dbReference type="NCBI Taxonomy" id="1187904"/>
    <lineage>
        <taxon>Eukaryota</taxon>
        <taxon>Fungi</taxon>
        <taxon>Dikarya</taxon>
        <taxon>Ascomycota</taxon>
        <taxon>Pezizomycotina</taxon>
        <taxon>Dothideomycetes</taxon>
        <taxon>Pleosporomycetidae</taxon>
        <taxon>Pleosporales</taxon>
        <taxon>Pleosporineae</taxon>
        <taxon>Pleosporaceae</taxon>
        <taxon>Alternaria</taxon>
        <taxon>Alternaria sect. Alternaria</taxon>
    </lineage>
</organism>
<dbReference type="PANTHER" id="PTHR21310">
    <property type="entry name" value="AMINOGLYCOSIDE PHOSPHOTRANSFERASE-RELATED-RELATED"/>
    <property type="match status" value="1"/>
</dbReference>
<dbReference type="InterPro" id="IPR051678">
    <property type="entry name" value="AGP_Transferase"/>
</dbReference>
<evidence type="ECO:0008006" key="3">
    <source>
        <dbReference type="Google" id="ProtNLM"/>
    </source>
</evidence>
<reference evidence="1" key="1">
    <citation type="submission" date="2020-01" db="EMBL/GenBank/DDBJ databases">
        <authorList>
            <person name="Feng Z.H.Z."/>
        </authorList>
    </citation>
    <scope>NUCLEOTIDE SEQUENCE</scope>
    <source>
        <strain evidence="1">CBS107.38</strain>
    </source>
</reference>
<evidence type="ECO:0000313" key="2">
    <source>
        <dbReference type="Proteomes" id="UP000596902"/>
    </source>
</evidence>
<proteinExistence type="predicted"/>
<reference evidence="1" key="2">
    <citation type="submission" date="2020-08" db="EMBL/GenBank/DDBJ databases">
        <title>Draft Genome Sequence of Cumin Blight Pathogen Alternaria burnsii.</title>
        <authorList>
            <person name="Feng Z."/>
        </authorList>
    </citation>
    <scope>NUCLEOTIDE SEQUENCE</scope>
    <source>
        <strain evidence="1">CBS107.38</strain>
    </source>
</reference>
<dbReference type="InterPro" id="IPR011009">
    <property type="entry name" value="Kinase-like_dom_sf"/>
</dbReference>
<protein>
    <recommendedName>
        <fullName evidence="3">Aminoglycoside phosphotransferase domain-containing protein</fullName>
    </recommendedName>
</protein>
<sequence length="200" mass="22550">MDASASSINPSQLPFDRNITFHDSSFFRNHGKSRTLPSPEKVKGIAKATNKNAWLRSRPPPVICEDLGLLVKYGEEITIAEGQCLLALRQLLPDTVPVPEVFGWREHDGQVFIYMELVNGTTLEKSWDNMKKEDRMAVCHQLRHMVDAWRNLKQEAKSPFVGHIGGQPLSDVIFDSSFAKTPGPSKMYQHFMIISQLISA</sequence>
<dbReference type="AlphaFoldDB" id="A0A8H7EBH7"/>
<dbReference type="RefSeq" id="XP_038783940.1">
    <property type="nucleotide sequence ID" value="XM_038933275.1"/>
</dbReference>
<dbReference type="Proteomes" id="UP000596902">
    <property type="component" value="Unassembled WGS sequence"/>
</dbReference>
<dbReference type="GeneID" id="62206453"/>
<dbReference type="EMBL" id="JAAABM010000012">
    <property type="protein sequence ID" value="KAF7673613.1"/>
    <property type="molecule type" value="Genomic_DNA"/>
</dbReference>
<name>A0A8H7EBH7_9PLEO</name>
<comment type="caution">
    <text evidence="1">The sequence shown here is derived from an EMBL/GenBank/DDBJ whole genome shotgun (WGS) entry which is preliminary data.</text>
</comment>
<evidence type="ECO:0000313" key="1">
    <source>
        <dbReference type="EMBL" id="KAF7673613.1"/>
    </source>
</evidence>
<dbReference type="SUPFAM" id="SSF56112">
    <property type="entry name" value="Protein kinase-like (PK-like)"/>
    <property type="match status" value="1"/>
</dbReference>